<dbReference type="Proteomes" id="UP001221413">
    <property type="component" value="Unassembled WGS sequence"/>
</dbReference>
<sequence length="99" mass="11221">MMHHPIIITLIITILITILITIRITILITRLIRLFSFRNLLISPEIHRHSMSNTPPRESRSDTQGTESPPPAERGRQASSDRSHAKEEPAVENAATKTY</sequence>
<protein>
    <submittedName>
        <fullName evidence="3">Uncharacterized protein</fullName>
    </submittedName>
</protein>
<dbReference type="EMBL" id="JAQGDS010000007">
    <property type="protein sequence ID" value="KAJ6259216.1"/>
    <property type="molecule type" value="Genomic_DNA"/>
</dbReference>
<name>A0AAD6IZ63_DREDA</name>
<reference evidence="3" key="1">
    <citation type="submission" date="2023-01" db="EMBL/GenBank/DDBJ databases">
        <title>The chitinases involved in constricting ring structure development in the nematode-trapping fungus Drechslerella dactyloides.</title>
        <authorList>
            <person name="Wang R."/>
            <person name="Zhang L."/>
            <person name="Tang P."/>
            <person name="Li S."/>
            <person name="Liang L."/>
        </authorList>
    </citation>
    <scope>NUCLEOTIDE SEQUENCE</scope>
    <source>
        <strain evidence="3">YMF1.00031</strain>
    </source>
</reference>
<evidence type="ECO:0000313" key="4">
    <source>
        <dbReference type="Proteomes" id="UP001221413"/>
    </source>
</evidence>
<keyword evidence="2" id="KW-1133">Transmembrane helix</keyword>
<feature type="region of interest" description="Disordered" evidence="1">
    <location>
        <begin position="46"/>
        <end position="99"/>
    </location>
</feature>
<feature type="transmembrane region" description="Helical" evidence="2">
    <location>
        <begin position="6"/>
        <end position="28"/>
    </location>
</feature>
<evidence type="ECO:0000256" key="1">
    <source>
        <dbReference type="SAM" id="MobiDB-lite"/>
    </source>
</evidence>
<keyword evidence="2" id="KW-0472">Membrane</keyword>
<accession>A0AAD6IZ63</accession>
<keyword evidence="4" id="KW-1185">Reference proteome</keyword>
<dbReference type="AlphaFoldDB" id="A0AAD6IZ63"/>
<feature type="compositionally biased region" description="Basic and acidic residues" evidence="1">
    <location>
        <begin position="73"/>
        <end position="89"/>
    </location>
</feature>
<evidence type="ECO:0000313" key="3">
    <source>
        <dbReference type="EMBL" id="KAJ6259216.1"/>
    </source>
</evidence>
<comment type="caution">
    <text evidence="3">The sequence shown here is derived from an EMBL/GenBank/DDBJ whole genome shotgun (WGS) entry which is preliminary data.</text>
</comment>
<feature type="compositionally biased region" description="Polar residues" evidence="1">
    <location>
        <begin position="51"/>
        <end position="67"/>
    </location>
</feature>
<organism evidence="3 4">
    <name type="scientific">Drechslerella dactyloides</name>
    <name type="common">Nematode-trapping fungus</name>
    <name type="synonym">Arthrobotrys dactyloides</name>
    <dbReference type="NCBI Taxonomy" id="74499"/>
    <lineage>
        <taxon>Eukaryota</taxon>
        <taxon>Fungi</taxon>
        <taxon>Dikarya</taxon>
        <taxon>Ascomycota</taxon>
        <taxon>Pezizomycotina</taxon>
        <taxon>Orbiliomycetes</taxon>
        <taxon>Orbiliales</taxon>
        <taxon>Orbiliaceae</taxon>
        <taxon>Drechslerella</taxon>
    </lineage>
</organism>
<gene>
    <name evidence="3" type="ORF">Dda_6114</name>
</gene>
<keyword evidence="2" id="KW-0812">Transmembrane</keyword>
<proteinExistence type="predicted"/>
<evidence type="ECO:0000256" key="2">
    <source>
        <dbReference type="SAM" id="Phobius"/>
    </source>
</evidence>